<evidence type="ECO:0008006" key="9">
    <source>
        <dbReference type="Google" id="ProtNLM"/>
    </source>
</evidence>
<dbReference type="InterPro" id="IPR027266">
    <property type="entry name" value="TrmE/GcvT-like"/>
</dbReference>
<protein>
    <recommendedName>
        <fullName evidence="9">Aminomethyltransferase folate-binding domain-containing protein</fullName>
    </recommendedName>
</protein>
<dbReference type="Pfam" id="PF01571">
    <property type="entry name" value="GCV_T"/>
    <property type="match status" value="1"/>
</dbReference>
<dbReference type="GO" id="GO:0005759">
    <property type="term" value="C:mitochondrial matrix"/>
    <property type="evidence" value="ECO:0007669"/>
    <property type="project" value="TreeGrafter"/>
</dbReference>
<sequence>MRYAHDDCTKVLHPLQSRRLLRVGGVESAEFLQGLVTNDMNHFAEGARSMYAMFLNSKGRILYDTLIHKWEDENVFMIECDHSVLALLKKHLQMYKLKRKVEIGDISSNFQLWALTIPPNALQVDLEYTTDTSDIQHNISMYKDPRLEDLGYRIITSTNVDNFDLKEVFGKDIVIEDDESGYKYLRYKLGVSEGADDLFPGASLPLEANCDYLHGVSFHKGCYIGQELLARVYHTGVVRKRIMPIKFLNVKSVDGIERDAEIMSVDESTCNVGKLKSYALNCGLGLVRIREALASQALCVGSHTVEIVKPAWWPAEAPKEKVKPTHAPESEAKQENIYL</sequence>
<evidence type="ECO:0000256" key="3">
    <source>
        <dbReference type="ARBA" id="ARBA00023128"/>
    </source>
</evidence>
<dbReference type="InterPro" id="IPR057460">
    <property type="entry name" value="CAF17_C"/>
</dbReference>
<evidence type="ECO:0000313" key="7">
    <source>
        <dbReference type="EMBL" id="CAD0203808.1"/>
    </source>
</evidence>
<dbReference type="InterPro" id="IPR006222">
    <property type="entry name" value="GCVT_N"/>
</dbReference>
<reference evidence="7" key="1">
    <citation type="submission" date="2021-12" db="EMBL/GenBank/DDBJ databases">
        <authorList>
            <person name="King R."/>
        </authorList>
    </citation>
    <scope>NUCLEOTIDE SEQUENCE</scope>
</reference>
<feature type="domain" description="CAF17 C-terminal" evidence="6">
    <location>
        <begin position="239"/>
        <end position="314"/>
    </location>
</feature>
<organism evidence="7 8">
    <name type="scientific">Chrysodeixis includens</name>
    <name type="common">Soybean looper</name>
    <name type="synonym">Pseudoplusia includens</name>
    <dbReference type="NCBI Taxonomy" id="689277"/>
    <lineage>
        <taxon>Eukaryota</taxon>
        <taxon>Metazoa</taxon>
        <taxon>Ecdysozoa</taxon>
        <taxon>Arthropoda</taxon>
        <taxon>Hexapoda</taxon>
        <taxon>Insecta</taxon>
        <taxon>Pterygota</taxon>
        <taxon>Neoptera</taxon>
        <taxon>Endopterygota</taxon>
        <taxon>Lepidoptera</taxon>
        <taxon>Glossata</taxon>
        <taxon>Ditrysia</taxon>
        <taxon>Noctuoidea</taxon>
        <taxon>Noctuidae</taxon>
        <taxon>Plusiinae</taxon>
        <taxon>Chrysodeixis</taxon>
    </lineage>
</organism>
<keyword evidence="2" id="KW-0809">Transit peptide</keyword>
<proteinExistence type="predicted"/>
<feature type="region of interest" description="Disordered" evidence="4">
    <location>
        <begin position="319"/>
        <end position="339"/>
    </location>
</feature>
<evidence type="ECO:0000256" key="1">
    <source>
        <dbReference type="ARBA" id="ARBA00004173"/>
    </source>
</evidence>
<dbReference type="OrthoDB" id="191995at2759"/>
<dbReference type="Proteomes" id="UP001154114">
    <property type="component" value="Chromosome 20"/>
</dbReference>
<evidence type="ECO:0000313" key="8">
    <source>
        <dbReference type="Proteomes" id="UP001154114"/>
    </source>
</evidence>
<feature type="domain" description="GCVT N-terminal" evidence="5">
    <location>
        <begin position="21"/>
        <end position="124"/>
    </location>
</feature>
<keyword evidence="8" id="KW-1185">Reference proteome</keyword>
<gene>
    <name evidence="7" type="ORF">CINC_LOCUS6120</name>
</gene>
<dbReference type="PANTHER" id="PTHR22602">
    <property type="entry name" value="TRANSFERASE CAF17, MITOCHONDRIAL-RELATED"/>
    <property type="match status" value="1"/>
</dbReference>
<name>A0A9N8Q017_CHRIL</name>
<accession>A0A9N8Q017</accession>
<dbReference type="Pfam" id="PF25455">
    <property type="entry name" value="Beta-barrel_CAF17_C"/>
    <property type="match status" value="1"/>
</dbReference>
<evidence type="ECO:0000259" key="6">
    <source>
        <dbReference type="Pfam" id="PF25455"/>
    </source>
</evidence>
<dbReference type="Gene3D" id="3.30.1360.120">
    <property type="entry name" value="Probable tRNA modification gtpase trme, domain 1"/>
    <property type="match status" value="1"/>
</dbReference>
<evidence type="ECO:0000256" key="2">
    <source>
        <dbReference type="ARBA" id="ARBA00022946"/>
    </source>
</evidence>
<dbReference type="NCBIfam" id="TIGR03317">
    <property type="entry name" value="ygfZ_signature"/>
    <property type="match status" value="1"/>
</dbReference>
<dbReference type="SUPFAM" id="SSF103025">
    <property type="entry name" value="Folate-binding domain"/>
    <property type="match status" value="1"/>
</dbReference>
<dbReference type="GO" id="GO:0016226">
    <property type="term" value="P:iron-sulfur cluster assembly"/>
    <property type="evidence" value="ECO:0007669"/>
    <property type="project" value="TreeGrafter"/>
</dbReference>
<dbReference type="EMBL" id="LR824023">
    <property type="protein sequence ID" value="CAD0203808.1"/>
    <property type="molecule type" value="Genomic_DNA"/>
</dbReference>
<dbReference type="InterPro" id="IPR017703">
    <property type="entry name" value="YgfZ/GCV_T_CS"/>
</dbReference>
<dbReference type="PANTHER" id="PTHR22602:SF0">
    <property type="entry name" value="TRANSFERASE CAF17, MITOCHONDRIAL-RELATED"/>
    <property type="match status" value="1"/>
</dbReference>
<keyword evidence="3" id="KW-0496">Mitochondrion</keyword>
<dbReference type="AlphaFoldDB" id="A0A9N8Q017"/>
<evidence type="ECO:0000259" key="5">
    <source>
        <dbReference type="Pfam" id="PF01571"/>
    </source>
</evidence>
<comment type="subcellular location">
    <subcellularLocation>
        <location evidence="1">Mitochondrion</location>
    </subcellularLocation>
</comment>
<dbReference type="InterPro" id="IPR045179">
    <property type="entry name" value="YgfZ/GcvT"/>
</dbReference>
<evidence type="ECO:0000256" key="4">
    <source>
        <dbReference type="SAM" id="MobiDB-lite"/>
    </source>
</evidence>